<keyword evidence="10 15" id="KW-0472">Membrane</keyword>
<evidence type="ECO:0000256" key="13">
    <source>
        <dbReference type="RuleBase" id="RU362091"/>
    </source>
</evidence>
<feature type="transmembrane region" description="Helical" evidence="15">
    <location>
        <begin position="84"/>
        <end position="106"/>
    </location>
</feature>
<dbReference type="PROSITE" id="PS50283">
    <property type="entry name" value="NA_SOLUT_SYMP_3"/>
    <property type="match status" value="1"/>
</dbReference>
<dbReference type="InterPro" id="IPR052244">
    <property type="entry name" value="Choline_transporter"/>
</dbReference>
<keyword evidence="9" id="KW-0406">Ion transport</keyword>
<feature type="compositionally biased region" description="Basic and acidic residues" evidence="14">
    <location>
        <begin position="534"/>
        <end position="543"/>
    </location>
</feature>
<evidence type="ECO:0000256" key="7">
    <source>
        <dbReference type="ARBA" id="ARBA00022989"/>
    </source>
</evidence>
<keyword evidence="12" id="KW-0739">Sodium transport</keyword>
<feature type="transmembrane region" description="Helical" evidence="15">
    <location>
        <begin position="435"/>
        <end position="452"/>
    </location>
</feature>
<evidence type="ECO:0000256" key="5">
    <source>
        <dbReference type="ARBA" id="ARBA00022847"/>
    </source>
</evidence>
<evidence type="ECO:0000256" key="14">
    <source>
        <dbReference type="SAM" id="MobiDB-lite"/>
    </source>
</evidence>
<evidence type="ECO:0000313" key="17">
    <source>
        <dbReference type="Proteomes" id="UP001178508"/>
    </source>
</evidence>
<evidence type="ECO:0000256" key="11">
    <source>
        <dbReference type="ARBA" id="ARBA00023180"/>
    </source>
</evidence>
<accession>A0AAV1G003</accession>
<dbReference type="InterPro" id="IPR001734">
    <property type="entry name" value="Na/solute_symporter"/>
</dbReference>
<evidence type="ECO:0000256" key="8">
    <source>
        <dbReference type="ARBA" id="ARBA00023053"/>
    </source>
</evidence>
<feature type="transmembrane region" description="Helical" evidence="15">
    <location>
        <begin position="231"/>
        <end position="252"/>
    </location>
</feature>
<evidence type="ECO:0000256" key="9">
    <source>
        <dbReference type="ARBA" id="ARBA00023065"/>
    </source>
</evidence>
<evidence type="ECO:0000256" key="3">
    <source>
        <dbReference type="ARBA" id="ARBA00022448"/>
    </source>
</evidence>
<evidence type="ECO:0000256" key="10">
    <source>
        <dbReference type="ARBA" id="ARBA00023136"/>
    </source>
</evidence>
<sequence>MVVNIPGVIAMLVFYMLVLGTGIWASFKSKREQKKNAATEMDMALLGNRNISWVVGIFTITATWVGGGLIVGTTEMVYTPSMGLTWAITMILAYSASFIVGGLVFAKPMREKNYVTMMDPFQIKYGTVLTTGLCLTSLLLDLVLVPTILIGLGGTMSVVLDLPFAVCIWISAAIAIIYTLLGGLYSVAYTDIIQLALIFFSLLLCVPFVLMNPFTLNISQTLTNNTLHAPWIGSLGLDKAWIVIDNFLFFALGSQGYQCFHQRTLSASSSTTAQLTCLVAAFVFFLFGIPPILLGAAAASTDWNLTTYGSPSPYERGEAALVLPILLQHLTPPFISIIGMGCVAAAVMSSTDSALLSAASIFSSNIYKNILRPQASDREIQWVIRAAVVVVGLVGTSLTSLKNSVILFWFLGAEVAYVIVFPQLICVLFFNISNGYGAIMGFLIGVVLRLLSGNPTLELTPVIHFPGCTLEDGVYVQYAPIKTIAMLAAVAAILFFSYLTSLLFRKGWLPERWDVFQVKNQHSPQRPSTQGGATEHDKNEKLNGKNSQTEASEPMISTTC</sequence>
<keyword evidence="11" id="KW-0325">Glycoprotein</keyword>
<proteinExistence type="inferred from homology"/>
<protein>
    <submittedName>
        <fullName evidence="16">High-affinity choline transporter 1-like isoform X1</fullName>
    </submittedName>
</protein>
<feature type="transmembrane region" description="Helical" evidence="15">
    <location>
        <begin position="334"/>
        <end position="362"/>
    </location>
</feature>
<keyword evidence="8" id="KW-0915">Sodium</keyword>
<feature type="transmembrane region" description="Helical" evidence="15">
    <location>
        <begin position="51"/>
        <end position="72"/>
    </location>
</feature>
<evidence type="ECO:0000313" key="16">
    <source>
        <dbReference type="EMBL" id="CAJ1066837.1"/>
    </source>
</evidence>
<dbReference type="Pfam" id="PF00474">
    <property type="entry name" value="SSF"/>
    <property type="match status" value="1"/>
</dbReference>
<keyword evidence="7 15" id="KW-1133">Transmembrane helix</keyword>
<feature type="compositionally biased region" description="Polar residues" evidence="14">
    <location>
        <begin position="544"/>
        <end position="560"/>
    </location>
</feature>
<keyword evidence="3" id="KW-0813">Transport</keyword>
<keyword evidence="5" id="KW-0769">Symport</keyword>
<dbReference type="PANTHER" id="PTHR45897">
    <property type="entry name" value="HIGH-AFFINITY CHOLINE TRANSPORTER 1"/>
    <property type="match status" value="1"/>
</dbReference>
<feature type="transmembrane region" description="Helical" evidence="15">
    <location>
        <begin position="273"/>
        <end position="299"/>
    </location>
</feature>
<feature type="transmembrane region" description="Helical" evidence="15">
    <location>
        <begin position="382"/>
        <end position="401"/>
    </location>
</feature>
<feature type="transmembrane region" description="Helical" evidence="15">
    <location>
        <begin position="407"/>
        <end position="430"/>
    </location>
</feature>
<keyword evidence="17" id="KW-1185">Reference proteome</keyword>
<evidence type="ECO:0000256" key="6">
    <source>
        <dbReference type="ARBA" id="ARBA00022979"/>
    </source>
</evidence>
<dbReference type="Proteomes" id="UP001178508">
    <property type="component" value="Chromosome 11"/>
</dbReference>
<feature type="transmembrane region" description="Helical" evidence="15">
    <location>
        <begin position="127"/>
        <end position="150"/>
    </location>
</feature>
<feature type="transmembrane region" description="Helical" evidence="15">
    <location>
        <begin position="192"/>
        <end position="211"/>
    </location>
</feature>
<name>A0AAV1G003_XYRNO</name>
<feature type="transmembrane region" description="Helical" evidence="15">
    <location>
        <begin position="484"/>
        <end position="504"/>
    </location>
</feature>
<comment type="subcellular location">
    <subcellularLocation>
        <location evidence="1">Membrane</location>
        <topology evidence="1">Multi-pass membrane protein</topology>
    </subcellularLocation>
</comment>
<evidence type="ECO:0000256" key="4">
    <source>
        <dbReference type="ARBA" id="ARBA00022692"/>
    </source>
</evidence>
<feature type="compositionally biased region" description="Polar residues" evidence="14">
    <location>
        <begin position="520"/>
        <end position="532"/>
    </location>
</feature>
<evidence type="ECO:0000256" key="15">
    <source>
        <dbReference type="SAM" id="Phobius"/>
    </source>
</evidence>
<dbReference type="GO" id="GO:0005886">
    <property type="term" value="C:plasma membrane"/>
    <property type="evidence" value="ECO:0007669"/>
    <property type="project" value="TreeGrafter"/>
</dbReference>
<gene>
    <name evidence="16" type="ORF">XNOV1_A004589</name>
</gene>
<feature type="region of interest" description="Disordered" evidence="14">
    <location>
        <begin position="520"/>
        <end position="560"/>
    </location>
</feature>
<dbReference type="PANTHER" id="PTHR45897:SF5">
    <property type="entry name" value="HIGH AFFINITY CHOLINE TRANSPORTER 1"/>
    <property type="match status" value="1"/>
</dbReference>
<feature type="transmembrane region" description="Helical" evidence="15">
    <location>
        <begin position="162"/>
        <end position="185"/>
    </location>
</feature>
<evidence type="ECO:0000256" key="1">
    <source>
        <dbReference type="ARBA" id="ARBA00004141"/>
    </source>
</evidence>
<organism evidence="16 17">
    <name type="scientific">Xyrichtys novacula</name>
    <name type="common">Pearly razorfish</name>
    <name type="synonym">Hemipteronotus novacula</name>
    <dbReference type="NCBI Taxonomy" id="13765"/>
    <lineage>
        <taxon>Eukaryota</taxon>
        <taxon>Metazoa</taxon>
        <taxon>Chordata</taxon>
        <taxon>Craniata</taxon>
        <taxon>Vertebrata</taxon>
        <taxon>Euteleostomi</taxon>
        <taxon>Actinopterygii</taxon>
        <taxon>Neopterygii</taxon>
        <taxon>Teleostei</taxon>
        <taxon>Neoteleostei</taxon>
        <taxon>Acanthomorphata</taxon>
        <taxon>Eupercaria</taxon>
        <taxon>Labriformes</taxon>
        <taxon>Labridae</taxon>
        <taxon>Xyrichtys</taxon>
    </lineage>
</organism>
<dbReference type="AlphaFoldDB" id="A0AAV1G003"/>
<dbReference type="GO" id="GO:0008292">
    <property type="term" value="P:acetylcholine biosynthetic process"/>
    <property type="evidence" value="ECO:0007669"/>
    <property type="project" value="TreeGrafter"/>
</dbReference>
<dbReference type="EMBL" id="OY660874">
    <property type="protein sequence ID" value="CAJ1066837.1"/>
    <property type="molecule type" value="Genomic_DNA"/>
</dbReference>
<dbReference type="InterPro" id="IPR038377">
    <property type="entry name" value="Na/Glc_symporter_sf"/>
</dbReference>
<evidence type="ECO:0000256" key="2">
    <source>
        <dbReference type="ARBA" id="ARBA00006434"/>
    </source>
</evidence>
<dbReference type="GO" id="GO:0005307">
    <property type="term" value="F:choline:sodium symporter activity"/>
    <property type="evidence" value="ECO:0007669"/>
    <property type="project" value="TreeGrafter"/>
</dbReference>
<dbReference type="Gene3D" id="1.20.1730.10">
    <property type="entry name" value="Sodium/glucose cotransporter"/>
    <property type="match status" value="1"/>
</dbReference>
<comment type="similarity">
    <text evidence="2 13">Belongs to the sodium:solute symporter (SSF) (TC 2.A.21) family.</text>
</comment>
<evidence type="ECO:0000256" key="12">
    <source>
        <dbReference type="ARBA" id="ARBA00023201"/>
    </source>
</evidence>
<dbReference type="CDD" id="cd11474">
    <property type="entry name" value="SLC5sbd_CHT"/>
    <property type="match status" value="1"/>
</dbReference>
<reference evidence="16" key="1">
    <citation type="submission" date="2023-08" db="EMBL/GenBank/DDBJ databases">
        <authorList>
            <person name="Alioto T."/>
            <person name="Alioto T."/>
            <person name="Gomez Garrido J."/>
        </authorList>
    </citation>
    <scope>NUCLEOTIDE SEQUENCE</scope>
</reference>
<feature type="transmembrane region" description="Helical" evidence="15">
    <location>
        <begin position="6"/>
        <end position="27"/>
    </location>
</feature>
<keyword evidence="4 15" id="KW-0812">Transmembrane</keyword>
<keyword evidence="6" id="KW-0530">Neurotransmitter biosynthesis</keyword>